<dbReference type="Pfam" id="PF00534">
    <property type="entry name" value="Glycos_transf_1"/>
    <property type="match status" value="1"/>
</dbReference>
<comment type="caution">
    <text evidence="4">The sequence shown here is derived from an EMBL/GenBank/DDBJ whole genome shotgun (WGS) entry which is preliminary data.</text>
</comment>
<organism evidence="4 5">
    <name type="scientific">Candidatus Woykebacteria bacterium RBG_19FT_COMBO_43_10</name>
    <dbReference type="NCBI Taxonomy" id="1802598"/>
    <lineage>
        <taxon>Bacteria</taxon>
        <taxon>Candidatus Woykeibacteriota</taxon>
    </lineage>
</organism>
<evidence type="ECO:0000313" key="4">
    <source>
        <dbReference type="EMBL" id="OGY26353.1"/>
    </source>
</evidence>
<feature type="domain" description="Glycosyl transferase family 1" evidence="2">
    <location>
        <begin position="210"/>
        <end position="374"/>
    </location>
</feature>
<keyword evidence="1" id="KW-0808">Transferase</keyword>
<dbReference type="GO" id="GO:0009103">
    <property type="term" value="P:lipopolysaccharide biosynthetic process"/>
    <property type="evidence" value="ECO:0007669"/>
    <property type="project" value="TreeGrafter"/>
</dbReference>
<gene>
    <name evidence="4" type="ORF">A2Z42_03435</name>
</gene>
<accession>A0A1G1WF74</accession>
<evidence type="ECO:0000259" key="2">
    <source>
        <dbReference type="Pfam" id="PF00534"/>
    </source>
</evidence>
<dbReference type="AlphaFoldDB" id="A0A1G1WF74"/>
<evidence type="ECO:0000256" key="1">
    <source>
        <dbReference type="ARBA" id="ARBA00022679"/>
    </source>
</evidence>
<protein>
    <recommendedName>
        <fullName evidence="6">Glycosyl transferase family 1 domain-containing protein</fullName>
    </recommendedName>
</protein>
<evidence type="ECO:0008006" key="6">
    <source>
        <dbReference type="Google" id="ProtNLM"/>
    </source>
</evidence>
<dbReference type="SUPFAM" id="SSF53756">
    <property type="entry name" value="UDP-Glycosyltransferase/glycogen phosphorylase"/>
    <property type="match status" value="1"/>
</dbReference>
<evidence type="ECO:0000259" key="3">
    <source>
        <dbReference type="Pfam" id="PF13439"/>
    </source>
</evidence>
<feature type="domain" description="Glycosyltransferase subfamily 4-like N-terminal" evidence="3">
    <location>
        <begin position="19"/>
        <end position="201"/>
    </location>
</feature>
<dbReference type="InterPro" id="IPR028098">
    <property type="entry name" value="Glyco_trans_4-like_N"/>
</dbReference>
<dbReference type="PANTHER" id="PTHR46401:SF2">
    <property type="entry name" value="GLYCOSYLTRANSFERASE WBBK-RELATED"/>
    <property type="match status" value="1"/>
</dbReference>
<dbReference type="Pfam" id="PF13439">
    <property type="entry name" value="Glyco_transf_4"/>
    <property type="match status" value="1"/>
</dbReference>
<name>A0A1G1WF74_9BACT</name>
<dbReference type="InterPro" id="IPR001296">
    <property type="entry name" value="Glyco_trans_1"/>
</dbReference>
<dbReference type="PANTHER" id="PTHR46401">
    <property type="entry name" value="GLYCOSYLTRANSFERASE WBBK-RELATED"/>
    <property type="match status" value="1"/>
</dbReference>
<proteinExistence type="predicted"/>
<reference evidence="4 5" key="1">
    <citation type="journal article" date="2016" name="Nat. Commun.">
        <title>Thousands of microbial genomes shed light on interconnected biogeochemical processes in an aquifer system.</title>
        <authorList>
            <person name="Anantharaman K."/>
            <person name="Brown C.T."/>
            <person name="Hug L.A."/>
            <person name="Sharon I."/>
            <person name="Castelle C.J."/>
            <person name="Probst A.J."/>
            <person name="Thomas B.C."/>
            <person name="Singh A."/>
            <person name="Wilkins M.J."/>
            <person name="Karaoz U."/>
            <person name="Brodie E.L."/>
            <person name="Williams K.H."/>
            <person name="Hubbard S.S."/>
            <person name="Banfield J.F."/>
        </authorList>
    </citation>
    <scope>NUCLEOTIDE SEQUENCE [LARGE SCALE GENOMIC DNA]</scope>
</reference>
<sequence length="401" mass="45487">MKIVHLIGYFQPEFGYKEYYIARNQAKKGHEVHVVTSDRVFPFPDYSRLAKEIGVSASRAREVGESEIDGILVHRQKTIFELKEFILIKGVKKLLKKINPDIVHAYAPNQGSTALGALHKKELGYFLIGDDQVFTKDGKPTPYSSIKGMIRYNLFQSSLSQFYFNRCDVIFCPNAASKDYIGEKFGVKDKTEVVPIGFDPDFYHFDQKSRETIRKKYGVGEAETAVLLVGRLTPDKGFDRVIKLSEDIPKKSKAKILIVGDGSFKKELENQVRSLVVSDKVFFAGFVPERDLYQYYSAADIGVWPKRPSVGISNATGCELPILVPNDAMMNHLVGRGNGLAFEPSSERDLFDKLNLMITSRDSITMRMRKNAKKFAGDTLSYEKLALRDIEAYEQYKRLLK</sequence>
<dbReference type="GO" id="GO:0016757">
    <property type="term" value="F:glycosyltransferase activity"/>
    <property type="evidence" value="ECO:0007669"/>
    <property type="project" value="InterPro"/>
</dbReference>
<evidence type="ECO:0000313" key="5">
    <source>
        <dbReference type="Proteomes" id="UP000176645"/>
    </source>
</evidence>
<dbReference type="Gene3D" id="3.40.50.2000">
    <property type="entry name" value="Glycogen Phosphorylase B"/>
    <property type="match status" value="2"/>
</dbReference>
<dbReference type="Proteomes" id="UP000176645">
    <property type="component" value="Unassembled WGS sequence"/>
</dbReference>
<dbReference type="EMBL" id="MHCU01000071">
    <property type="protein sequence ID" value="OGY26353.1"/>
    <property type="molecule type" value="Genomic_DNA"/>
</dbReference>